<feature type="compositionally biased region" description="Polar residues" evidence="26">
    <location>
        <begin position="1035"/>
        <end position="1047"/>
    </location>
</feature>
<dbReference type="FunFam" id="3.40.20.10:FF:000015">
    <property type="entry name" value="supervillin isoform X2"/>
    <property type="match status" value="1"/>
</dbReference>
<feature type="compositionally biased region" description="Basic and acidic residues" evidence="26">
    <location>
        <begin position="191"/>
        <end position="207"/>
    </location>
</feature>
<feature type="region of interest" description="Disordered" evidence="26">
    <location>
        <begin position="32"/>
        <end position="97"/>
    </location>
</feature>
<keyword evidence="13" id="KW-0106">Calcium</keyword>
<feature type="compositionally biased region" description="Basic and acidic residues" evidence="26">
    <location>
        <begin position="656"/>
        <end position="666"/>
    </location>
</feature>
<feature type="region of interest" description="Disordered" evidence="26">
    <location>
        <begin position="860"/>
        <end position="887"/>
    </location>
</feature>
<dbReference type="GO" id="GO:0043034">
    <property type="term" value="C:costamere"/>
    <property type="evidence" value="ECO:0007669"/>
    <property type="project" value="UniProtKB-ARBA"/>
</dbReference>
<dbReference type="FunCoup" id="L9LEA8">
    <property type="interactions" value="995"/>
</dbReference>
<dbReference type="InterPro" id="IPR003128">
    <property type="entry name" value="Villin_headpiece"/>
</dbReference>
<dbReference type="GO" id="GO:0032154">
    <property type="term" value="C:cleavage furrow"/>
    <property type="evidence" value="ECO:0007669"/>
    <property type="project" value="UniProtKB-SubCell"/>
</dbReference>
<evidence type="ECO:0000256" key="12">
    <source>
        <dbReference type="ARBA" id="ARBA00022737"/>
    </source>
</evidence>
<evidence type="ECO:0000256" key="14">
    <source>
        <dbReference type="ARBA" id="ARBA00022949"/>
    </source>
</evidence>
<dbReference type="PANTHER" id="PTHR11977">
    <property type="entry name" value="VILLIN"/>
    <property type="match status" value="1"/>
</dbReference>
<accession>L9LEA8</accession>
<evidence type="ECO:0000256" key="26">
    <source>
        <dbReference type="SAM" id="MobiDB-lite"/>
    </source>
</evidence>
<keyword evidence="16" id="KW-0009">Actin-binding</keyword>
<dbReference type="Gene3D" id="1.10.950.10">
    <property type="entry name" value="Villin headpiece domain"/>
    <property type="match status" value="1"/>
</dbReference>
<dbReference type="eggNOG" id="KOG0445">
    <property type="taxonomic scope" value="Eukaryota"/>
</dbReference>
<gene>
    <name evidence="28" type="ORF">TREES_T100004958</name>
</gene>
<reference evidence="29" key="1">
    <citation type="submission" date="2012-07" db="EMBL/GenBank/DDBJ databases">
        <title>Genome of the Chinese tree shrew, a rising model animal genetically related to primates.</title>
        <authorList>
            <person name="Zhang G."/>
            <person name="Fan Y."/>
            <person name="Yao Y."/>
            <person name="Huang Z."/>
        </authorList>
    </citation>
    <scope>NUCLEOTIDE SEQUENCE [LARGE SCALE GENOMIC DNA]</scope>
</reference>
<evidence type="ECO:0000256" key="7">
    <source>
        <dbReference type="ARBA" id="ARBA00008418"/>
    </source>
</evidence>
<dbReference type="InterPro" id="IPR007123">
    <property type="entry name" value="Gelsolin-like_dom"/>
</dbReference>
<dbReference type="GO" id="GO:0005546">
    <property type="term" value="F:phosphatidylinositol-4,5-bisphosphate binding"/>
    <property type="evidence" value="ECO:0007669"/>
    <property type="project" value="TreeGrafter"/>
</dbReference>
<keyword evidence="18" id="KW-0966">Cell projection</keyword>
<evidence type="ECO:0000256" key="18">
    <source>
        <dbReference type="ARBA" id="ARBA00023273"/>
    </source>
</evidence>
<feature type="region of interest" description="Disordered" evidence="26">
    <location>
        <begin position="637"/>
        <end position="667"/>
    </location>
</feature>
<feature type="non-terminal residue" evidence="28">
    <location>
        <position position="1"/>
    </location>
</feature>
<evidence type="ECO:0000256" key="22">
    <source>
        <dbReference type="ARBA" id="ARBA00063352"/>
    </source>
</evidence>
<keyword evidence="17" id="KW-0206">Cytoskeleton</keyword>
<dbReference type="CDD" id="cd11280">
    <property type="entry name" value="gelsolin_like"/>
    <property type="match status" value="1"/>
</dbReference>
<dbReference type="Pfam" id="PF00626">
    <property type="entry name" value="Gelsolin"/>
    <property type="match status" value="1"/>
</dbReference>
<feature type="region of interest" description="Disordered" evidence="26">
    <location>
        <begin position="740"/>
        <end position="806"/>
    </location>
</feature>
<feature type="domain" description="HP" evidence="27">
    <location>
        <begin position="1981"/>
        <end position="2044"/>
    </location>
</feature>
<reference evidence="29" key="2">
    <citation type="journal article" date="2013" name="Nat. Commun.">
        <title>Genome of the Chinese tree shrew.</title>
        <authorList>
            <person name="Fan Y."/>
            <person name="Huang Z.Y."/>
            <person name="Cao C.C."/>
            <person name="Chen C.S."/>
            <person name="Chen Y.X."/>
            <person name="Fan D.D."/>
            <person name="He J."/>
            <person name="Hou H.L."/>
            <person name="Hu L."/>
            <person name="Hu X.T."/>
            <person name="Jiang X.T."/>
            <person name="Lai R."/>
            <person name="Lang Y.S."/>
            <person name="Liang B."/>
            <person name="Liao S.G."/>
            <person name="Mu D."/>
            <person name="Ma Y.Y."/>
            <person name="Niu Y.Y."/>
            <person name="Sun X.Q."/>
            <person name="Xia J.Q."/>
            <person name="Xiao J."/>
            <person name="Xiong Z.Q."/>
            <person name="Xu L."/>
            <person name="Yang L."/>
            <person name="Zhang Y."/>
            <person name="Zhao W."/>
            <person name="Zhao X.D."/>
            <person name="Zheng Y.T."/>
            <person name="Zhou J.M."/>
            <person name="Zhu Y.B."/>
            <person name="Zhang G.J."/>
            <person name="Wang J."/>
            <person name="Yao Y.G."/>
        </authorList>
    </citation>
    <scope>NUCLEOTIDE SEQUENCE [LARGE SCALE GENOMIC DNA]</scope>
</reference>
<evidence type="ECO:0000256" key="25">
    <source>
        <dbReference type="ARBA" id="ARBA00082677"/>
    </source>
</evidence>
<comment type="subunit">
    <text evidence="22">Interacts with TRIP6. Interacts with DYNLT1. Interacts with KIF14; at midbody during cytokinesis.</text>
</comment>
<dbReference type="GO" id="GO:0051014">
    <property type="term" value="P:actin filament severing"/>
    <property type="evidence" value="ECO:0007669"/>
    <property type="project" value="TreeGrafter"/>
</dbReference>
<dbReference type="GO" id="GO:0005634">
    <property type="term" value="C:nucleus"/>
    <property type="evidence" value="ECO:0007669"/>
    <property type="project" value="UniProtKB-ARBA"/>
</dbReference>
<dbReference type="SMART" id="SM00262">
    <property type="entry name" value="GEL"/>
    <property type="match status" value="4"/>
</dbReference>
<feature type="region of interest" description="Disordered" evidence="26">
    <location>
        <begin position="900"/>
        <end position="936"/>
    </location>
</feature>
<evidence type="ECO:0000256" key="11">
    <source>
        <dbReference type="ARBA" id="ARBA00022553"/>
    </source>
</evidence>
<keyword evidence="10" id="KW-0963">Cytoplasm</keyword>
<dbReference type="GO" id="GO:0042995">
    <property type="term" value="C:cell projection"/>
    <property type="evidence" value="ECO:0007669"/>
    <property type="project" value="UniProtKB-SubCell"/>
</dbReference>
<evidence type="ECO:0000256" key="24">
    <source>
        <dbReference type="ARBA" id="ARBA00078566"/>
    </source>
</evidence>
<evidence type="ECO:0000256" key="1">
    <source>
        <dbReference type="ARBA" id="ARBA00004188"/>
    </source>
</evidence>
<evidence type="ECO:0000256" key="21">
    <source>
        <dbReference type="ARBA" id="ARBA00062243"/>
    </source>
</evidence>
<dbReference type="Gene3D" id="3.40.20.10">
    <property type="entry name" value="Severin"/>
    <property type="match status" value="5"/>
</dbReference>
<dbReference type="STRING" id="246437.L9LEA8"/>
<dbReference type="InterPro" id="IPR036886">
    <property type="entry name" value="Villin_headpiece_dom_sf"/>
</dbReference>
<feature type="compositionally biased region" description="Basic and acidic residues" evidence="26">
    <location>
        <begin position="383"/>
        <end position="403"/>
    </location>
</feature>
<comment type="function">
    <text evidence="20">May be involved in modulation of focal adhesions. Supervillin-mediated down-regulation of focal adhesions involves binding to TRIP6. Plays a role in cytokinesis through KIF14 interaction.</text>
</comment>
<keyword evidence="11" id="KW-0597">Phosphoprotein</keyword>
<feature type="region of interest" description="Disordered" evidence="26">
    <location>
        <begin position="993"/>
        <end position="1062"/>
    </location>
</feature>
<dbReference type="InParanoid" id="L9LEA8"/>
<keyword evidence="8" id="KW-1003">Cell membrane</keyword>
<dbReference type="FunFam" id="3.40.20.10:FF:000016">
    <property type="entry name" value="supervillin isoform X2"/>
    <property type="match status" value="1"/>
</dbReference>
<dbReference type="Pfam" id="PF02209">
    <property type="entry name" value="VHP"/>
    <property type="match status" value="1"/>
</dbReference>
<evidence type="ECO:0000256" key="6">
    <source>
        <dbReference type="ARBA" id="ARBA00004626"/>
    </source>
</evidence>
<evidence type="ECO:0000256" key="13">
    <source>
        <dbReference type="ARBA" id="ARBA00022837"/>
    </source>
</evidence>
<dbReference type="Proteomes" id="UP000011518">
    <property type="component" value="Unassembled WGS sequence"/>
</dbReference>
<name>L9LEA8_TUPCH</name>
<dbReference type="GO" id="GO:0002102">
    <property type="term" value="C:podosome"/>
    <property type="evidence" value="ECO:0007669"/>
    <property type="project" value="UniProtKB-SubCell"/>
</dbReference>
<evidence type="ECO:0000256" key="19">
    <source>
        <dbReference type="ARBA" id="ARBA00054035"/>
    </source>
</evidence>
<comment type="function">
    <text evidence="19">Forms a high-affinity link between the actin cytoskeleton and the membrane. Is among the first costameric proteins to assemble during myogenesis and it contributes to myogenic membrane structure and differentiation. Appears to be involved in myosin II assembly. May modulate myosin II regulation through MLCK during cell spreading, an initial step in cell migration. May play a role in invadopodial function.</text>
</comment>
<dbReference type="CDD" id="cd11293">
    <property type="entry name" value="gelsolin_S4_like"/>
    <property type="match status" value="1"/>
</dbReference>
<keyword evidence="12" id="KW-0677">Repeat</keyword>
<sequence>RKERIARRLEGIENDTQPILLQSCPGLVTHRLLEEDTPRYMRATDPASPHTGRSNEEEETSDSSSEKQSRPKYCTETSGVHGDPSYSSGTMDAHGLESKAERIARYKAERRRQLAEKYGLTLDLDADSEYSSRYTKSRRDPDTVEKRGGKSDRPEEASRDPSSPYARTEARALRTCALDPKDYAPQGSEDTSDKEVLLNVENQRRAQEQSAARVARDLPAPVESSLSFSFSGRDSSFTEVPRSPKQPASPSHSAGDPPLPSESRSRVKVREKLVKEESARSSPELASESLTQRRHQPVHYLSLQSENSAFDRVPSKAASSARQPIRGSVPAADPVRAVKLVTTETPESASECSWVESAAQDARMSTLKVLEDERGDTPVLQIRELKTEDPEAENRRPLPEAPEKSGQTHLTMEDGGLVRDEEETSGNEDLDRPAMGAVTVERQKELESVSSPPPAPQQPAERMGRSKTVLYVQSEPVAQDARSTGPKKEGPTRMRKVLTRSLSDYTGPPRLLALKAKDPASKRELELQSAQAEGGPCTEVGVLDTKVSVAQLRNAFLESVSASKKAQLLRTEKIIILDLYHPERPVPFTEDVDEEKVDERAKLSVAAKRLLFRSGFDHPVSMIMVYGSHPFPPEMERSFDEQNVPKRRSRNAAVEQRLRRLQDRSHTQPVTTEEVVIAATIDMRQRRMNARYQTQPVTLGEVEQVQSGKLIPFSPTVSTSLSTMASTVAPMYAGDLRTKPALDDSTSATEYKFPSSVENSDSPMRSILKSPAWQPLVEGSGSRGSLREFGETDSQRGVVSGDSGVKKYGSFEEADPLYPVLNRVREGDGHKEPKYAAPRKGSLELAQTPLAHLGDELKEFSPAKSTAQASPDLKDRQPLEEQVDMETTMKRKFSLRAAEFGEPTSEQTGTAAGKTVAQAATPVSWKPQDSSEQGQEKLCKNPCAMFAAGEIKTPLGEGILDSPSKTMSIKERLALLKKSGEEDWKNRLNRKQEYGKASTTSSLQIQEVEQSLKKKKSGEEDWKNRLNRKQEYGKASTTSSLQIQEVEQSLKKKRVTESRESQMTIEERKHLITVREEAWKTKGKGAANDSTQFTVAGRMVVMTPLGNQQLPPVSLASPTAITPVASPICSKSRGTTPVSKPLEVGGMQETVLTVTGKSVKEVMKPDDDETFAKFYRSMDDSIPRSPVELDEDFDVLFDPYAPKLTSSVAEHKRAVRPKRRVQASKNPLKMLAAREDLLQEYTEQRLNVAFMESKRMKVEKMSSNSNFSEVTLAGLASKENFSSVSLRSVDLTELHSNNSAVPYKKLMLLQIKGRRHVQTRLVEPRASSLNSGDCFLLLSPHYCFLWVGEFANVIEKAKASELATLIQTKRELGCRATYIQTIEEGINTHTHAAKDFWKLLGGQTSYQSAGDPKEDELYETAIIETNCIYRLIDDKLVPDDDYWGKIPKCSLLQPKEVLVFDFGSEVYVWHGKEVTLAQRKIAFQLAKHLWNGTFDYENCDINPLDPGECNPLIPRKGQGRPDWAIFGRLTEHNETILFKEKFLDWTELKRPSEKNAVEVAQQKEDPRAEVKPYDVTRMVPVPQMTAGTVLDGVNVGRGYGLVEGDDRRQFEIASVSVDVWHILEFDYSRLPKQSIGQFHEGDAYVVKWKYMVSTAVGSRQKGEHTVRVAGKEKCVYFFWQGRHSTVSEKGTSALMTVELDEERGAQVQVLQGKEPPCFLQCFQGGMVVHSGRREEEEENVQSEWRLYCVRGEVPMEGNLLEVACHCSSLRSRTSMVVLNVNKALIYLWHGCKAQAHTKEVGRTAANKIKEQCPLEAGLHSSSKVTIHECEEGSEPLGFWDALGRRDRKAYDCMLQDPGSFNFAPRLFILSSSSGDFSATEFMYPARAPSVVSSMPFLQEDLYSAPQPALFLVDNHHEVYLWQGWWPIENKITGSARIRWASDRKSAMELQSWEHREDIAEITEMDTEVSNQITLVEDVLAKLCKTVYPLADLLARPLPEGVDPLKLEIYLTDEDFEFALDMTREEYHALPAWKQVNLKKSKGLF</sequence>
<keyword evidence="29" id="KW-1185">Reference proteome</keyword>
<evidence type="ECO:0000256" key="5">
    <source>
        <dbReference type="ARBA" id="ARBA00004413"/>
    </source>
</evidence>
<feature type="compositionally biased region" description="Basic and acidic residues" evidence="26">
    <location>
        <begin position="137"/>
        <end position="159"/>
    </location>
</feature>
<protein>
    <recommendedName>
        <fullName evidence="23">Supervillin</fullName>
    </recommendedName>
    <alternativeName>
        <fullName evidence="24">Archvillin</fullName>
    </alternativeName>
    <alternativeName>
        <fullName evidence="25">p205/p250</fullName>
    </alternativeName>
</protein>
<dbReference type="GO" id="GO:0030496">
    <property type="term" value="C:midbody"/>
    <property type="evidence" value="ECO:0007669"/>
    <property type="project" value="UniProtKB-SubCell"/>
</dbReference>
<dbReference type="FunFam" id="1.10.950.10:FF:000003">
    <property type="entry name" value="supervillin isoform X2"/>
    <property type="match status" value="1"/>
</dbReference>
<feature type="region of interest" description="Disordered" evidence="26">
    <location>
        <begin position="117"/>
        <end position="330"/>
    </location>
</feature>
<dbReference type="GO" id="GO:0051016">
    <property type="term" value="P:barbed-end actin filament capping"/>
    <property type="evidence" value="ECO:0007669"/>
    <property type="project" value="TreeGrafter"/>
</dbReference>
<dbReference type="InterPro" id="IPR029006">
    <property type="entry name" value="ADF-H/Gelsolin-like_dom_sf"/>
</dbReference>
<feature type="compositionally biased region" description="Basic and acidic residues" evidence="26">
    <location>
        <begin position="785"/>
        <end position="794"/>
    </location>
</feature>
<keyword evidence="15" id="KW-0472">Membrane</keyword>
<comment type="subcellular location">
    <subcellularLocation>
        <location evidence="5">Cell membrane</location>
        <topology evidence="5">Peripheral membrane protein</topology>
        <orientation evidence="5">Cytoplasmic side</orientation>
    </subcellularLocation>
    <subcellularLocation>
        <location evidence="4">Cell projection</location>
        <location evidence="4">Invadopodium</location>
    </subcellularLocation>
    <subcellularLocation>
        <location evidence="1">Cell projection</location>
        <location evidence="1">Podosome</location>
    </subcellularLocation>
    <subcellularLocation>
        <location evidence="6">Cleavage furrow</location>
    </subcellularLocation>
    <subcellularLocation>
        <location evidence="3">Cytoplasm</location>
        <location evidence="3">Cytoskeleton</location>
    </subcellularLocation>
    <subcellularLocation>
        <location evidence="2">Midbody</location>
    </subcellularLocation>
</comment>
<comment type="similarity">
    <text evidence="7">Belongs to the villin/gelsolin family.</text>
</comment>
<keyword evidence="9" id="KW-0488">Methylation</keyword>
<evidence type="ECO:0000313" key="29">
    <source>
        <dbReference type="Proteomes" id="UP000011518"/>
    </source>
</evidence>
<evidence type="ECO:0000259" key="27">
    <source>
        <dbReference type="PROSITE" id="PS51089"/>
    </source>
</evidence>
<feature type="region of interest" description="Disordered" evidence="26">
    <location>
        <begin position="368"/>
        <end position="493"/>
    </location>
</feature>
<evidence type="ECO:0000256" key="8">
    <source>
        <dbReference type="ARBA" id="ARBA00022475"/>
    </source>
</evidence>
<feature type="compositionally biased region" description="Low complexity" evidence="26">
    <location>
        <begin position="224"/>
        <end position="237"/>
    </location>
</feature>
<feature type="compositionally biased region" description="Basic and acidic residues" evidence="26">
    <location>
        <begin position="1017"/>
        <end position="1032"/>
    </location>
</feature>
<dbReference type="SUPFAM" id="SSF55753">
    <property type="entry name" value="Actin depolymerizing proteins"/>
    <property type="match status" value="5"/>
</dbReference>
<dbReference type="PRINTS" id="PR00597">
    <property type="entry name" value="GELSOLIN"/>
</dbReference>
<feature type="compositionally biased region" description="Polar residues" evidence="26">
    <location>
        <begin position="997"/>
        <end position="1009"/>
    </location>
</feature>
<dbReference type="PROSITE" id="PS51089">
    <property type="entry name" value="HP"/>
    <property type="match status" value="1"/>
</dbReference>
<dbReference type="FunFam" id="3.40.20.10:FF:000022">
    <property type="entry name" value="supervillin isoform X2"/>
    <property type="match status" value="1"/>
</dbReference>
<dbReference type="EMBL" id="KB320374">
    <property type="protein sequence ID" value="ELW73034.1"/>
    <property type="molecule type" value="Genomic_DNA"/>
</dbReference>
<evidence type="ECO:0000256" key="3">
    <source>
        <dbReference type="ARBA" id="ARBA00004245"/>
    </source>
</evidence>
<comment type="subunit">
    <text evidence="21">Associates with F-actin. Interacts with NEB. Interacts with MYH9. Interacts with MYLK. Interacts with TASOR.</text>
</comment>
<proteinExistence type="inferred from homology"/>
<evidence type="ECO:0000256" key="2">
    <source>
        <dbReference type="ARBA" id="ARBA00004214"/>
    </source>
</evidence>
<evidence type="ECO:0000256" key="15">
    <source>
        <dbReference type="ARBA" id="ARBA00023136"/>
    </source>
</evidence>
<dbReference type="GO" id="GO:0061061">
    <property type="term" value="P:muscle structure development"/>
    <property type="evidence" value="ECO:0007669"/>
    <property type="project" value="UniProtKB-ARBA"/>
</dbReference>
<evidence type="ECO:0000256" key="9">
    <source>
        <dbReference type="ARBA" id="ARBA00022481"/>
    </source>
</evidence>
<dbReference type="SUPFAM" id="SSF47050">
    <property type="entry name" value="VHP, Villin headpiece domain"/>
    <property type="match status" value="1"/>
</dbReference>
<dbReference type="SMART" id="SM00153">
    <property type="entry name" value="VHP"/>
    <property type="match status" value="1"/>
</dbReference>
<dbReference type="CDD" id="cd11288">
    <property type="entry name" value="gelsolin_S5_like"/>
    <property type="match status" value="1"/>
</dbReference>
<dbReference type="CDD" id="cd11289">
    <property type="entry name" value="gelsolin_S2_like"/>
    <property type="match status" value="1"/>
</dbReference>
<feature type="compositionally biased region" description="Basic and acidic residues" evidence="26">
    <location>
        <begin position="263"/>
        <end position="279"/>
    </location>
</feature>
<evidence type="ECO:0000256" key="20">
    <source>
        <dbReference type="ARBA" id="ARBA00060267"/>
    </source>
</evidence>
<evidence type="ECO:0000256" key="10">
    <source>
        <dbReference type="ARBA" id="ARBA00022490"/>
    </source>
</evidence>
<evidence type="ECO:0000256" key="17">
    <source>
        <dbReference type="ARBA" id="ARBA00023212"/>
    </source>
</evidence>
<dbReference type="GO" id="GO:0051015">
    <property type="term" value="F:actin filament binding"/>
    <property type="evidence" value="ECO:0007669"/>
    <property type="project" value="InterPro"/>
</dbReference>
<dbReference type="PANTHER" id="PTHR11977:SF45">
    <property type="entry name" value="SUPERVILLIN"/>
    <property type="match status" value="1"/>
</dbReference>
<dbReference type="GO" id="GO:0008154">
    <property type="term" value="P:actin polymerization or depolymerization"/>
    <property type="evidence" value="ECO:0007669"/>
    <property type="project" value="TreeGrafter"/>
</dbReference>
<organism evidence="28 29">
    <name type="scientific">Tupaia chinensis</name>
    <name type="common">Chinese tree shrew</name>
    <name type="synonym">Tupaia belangeri chinensis</name>
    <dbReference type="NCBI Taxonomy" id="246437"/>
    <lineage>
        <taxon>Eukaryota</taxon>
        <taxon>Metazoa</taxon>
        <taxon>Chordata</taxon>
        <taxon>Craniata</taxon>
        <taxon>Vertebrata</taxon>
        <taxon>Euteleostomi</taxon>
        <taxon>Mammalia</taxon>
        <taxon>Eutheria</taxon>
        <taxon>Euarchontoglires</taxon>
        <taxon>Scandentia</taxon>
        <taxon>Tupaiidae</taxon>
        <taxon>Tupaia</taxon>
    </lineage>
</organism>
<dbReference type="InterPro" id="IPR007122">
    <property type="entry name" value="Villin/Gelsolin"/>
</dbReference>
<evidence type="ECO:0000256" key="23">
    <source>
        <dbReference type="ARBA" id="ARBA00069763"/>
    </source>
</evidence>
<keyword evidence="14" id="KW-0965">Cell junction</keyword>
<evidence type="ECO:0000313" key="28">
    <source>
        <dbReference type="EMBL" id="ELW73034.1"/>
    </source>
</evidence>
<dbReference type="FunFam" id="3.40.20.10:FF:000013">
    <property type="entry name" value="supervillin isoform X1"/>
    <property type="match status" value="1"/>
</dbReference>
<evidence type="ECO:0000256" key="16">
    <source>
        <dbReference type="ARBA" id="ARBA00023203"/>
    </source>
</evidence>
<evidence type="ECO:0000256" key="4">
    <source>
        <dbReference type="ARBA" id="ARBA00004264"/>
    </source>
</evidence>